<keyword evidence="2" id="KW-0732">Signal</keyword>
<keyword evidence="5" id="KW-1185">Reference proteome</keyword>
<keyword evidence="1" id="KW-0325">Glycoprotein</keyword>
<name>A0A8S1YCT0_PAROT</name>
<feature type="domain" description="PSI" evidence="3">
    <location>
        <begin position="22"/>
        <end position="60"/>
    </location>
</feature>
<evidence type="ECO:0000313" key="4">
    <source>
        <dbReference type="EMBL" id="CAD8211203.1"/>
    </source>
</evidence>
<reference evidence="4" key="1">
    <citation type="submission" date="2021-01" db="EMBL/GenBank/DDBJ databases">
        <authorList>
            <consortium name="Genoscope - CEA"/>
            <person name="William W."/>
        </authorList>
    </citation>
    <scope>NUCLEOTIDE SEQUENCE</scope>
</reference>
<feature type="chain" id="PRO_5035800173" description="PSI domain-containing protein" evidence="2">
    <location>
        <begin position="20"/>
        <end position="2477"/>
    </location>
</feature>
<comment type="caution">
    <text evidence="4">The sequence shown here is derived from an EMBL/GenBank/DDBJ whole genome shotgun (WGS) entry which is preliminary data.</text>
</comment>
<proteinExistence type="predicted"/>
<evidence type="ECO:0000256" key="2">
    <source>
        <dbReference type="SAM" id="SignalP"/>
    </source>
</evidence>
<feature type="domain" description="PSI" evidence="3">
    <location>
        <begin position="414"/>
        <end position="464"/>
    </location>
</feature>
<dbReference type="OMA" id="MYSASAC"/>
<evidence type="ECO:0000259" key="3">
    <source>
        <dbReference type="SMART" id="SM00423"/>
    </source>
</evidence>
<dbReference type="SMART" id="SM00423">
    <property type="entry name" value="PSI"/>
    <property type="match status" value="5"/>
</dbReference>
<dbReference type="OrthoDB" id="288784at2759"/>
<feature type="domain" description="PSI" evidence="3">
    <location>
        <begin position="1568"/>
        <end position="1618"/>
    </location>
</feature>
<sequence length="2477" mass="284478">MIFIITQILIADFFLRGNCLDICNQYLSYPSCINSIEDQCMWDSVRNNCQHTNDYMQGCNTFLNLLACQKQLGDALGQFAKCRFKKFCENIPDVQTEKCYNNLSKYGCLSVQTPSQICIWKNQQCYFLEASSQSGLIQNDFDKVMYSASACSHIEHYLVIHSSLLWNLTSYIPDLQLEAFQQQQRDLNINRTDDMKIDDPSLDEMQNNYLTKNGKFIWYKLGKSLQFSETNLQISNRFREGCIALEIYDDDDFYSIFSLQDEILGVNHVYCKYLNQNPQLNQKYIFIDNKCVKFDTFELANQKVVEQYNINCKSLDKYQCIFFNPKESNCKIDDDQNEYQCVEVSNEYEIDCSDGFCTIKQCQKLDNHYIDLSTNMCVNTCTSISNMIECLNRDCIYLGAKSIQSEIICAPTNTCNQIGLTKSGCIFLRAKCDWDNSENKCYELQDHEISLMKCSDVQNIHVCTFISLSDQLCYWSELMMKCINILDQPLLMVHTIFMDRNLDENYQQQTSLVCNLNLCKYNSLLATEFDEVKRVCLFDQLKLNKNLALINKYDCLHNLNGYYLWNQEKQICQKFEQSYIKNQYCLELIDVNERFCQYSKLSSNSVRCVYDQITTSCIEKTEKEVNTLGCSGNGLSEEQCLSNNIEGQFCTYSDELCIEVSINTINNLKCSSLLNVNQQVCRMQFVNKTLCKYNEVTHSCIQLSSTDTIEYNYNLNRYACQAVADSYTYFDEQINRCIEFDSTQSIYFMKLKCEENYVNKLTCLSIKTDGQLCIWSTSLNQCKNYFDNFPSCSFFENSSSQTCVKLKNINKVEFTMENYCAYQDNKCMSKIENQIDCGDNDTMNIHRCSGMTGIDQDGYFVQMCAFVSNKCVTLIDSSMDTEIILNTITCEQANQKSCGSVRTPGQFCYISATSDINNIIINKGCRFQKLDKMYCYLLNYYYSDMNLLNPNICSQATDSCIYDPLEGCISIYDSSLNYDCEQPGISQTLCIRQTKERRCAFIDKTCKYISENYVFTENCKYLNEFACSSSPFIQCVWNEYFETCKSMSFYDIQSITSNYFCSSNHDNIFMISGETECIKIDQADYNLYTCDTPGLNKYGCYSIPTQYCQYLNNRCQFYSSVLCDDTTFECESNDTNDQQCVFKDGQCFAITNTLFDCDSFEKTNYLFCHQYPHCIYKDSQCQQIRQYQKYADCQSIDNVAACTVQNSEHQCQYINDCDSLDQLLDICPSLSGYYSRNVCSNFQDCQYGYTKSGYGFCFQGQNIVELSCEQLPQDLCFQDLSHLNGDLKCFWNNNDETCRNVQNQNILTCDDISEFKSSYAACMHFGSNDCKYSFQDNKCKLVNEYIGTTCQGSSKQQCDQIESICYFNDSICTTTGTDDQINKYGCIHQTGYYYYYQGNCKLLESTDYQQSCQNLSKDACLSELTKEIHCRWKNEKCKTVLIQENKEISSCSDLNLRACLEIALSNIQCQWNSEIKSCETIIVTQFDCTLADQTTNTSKSLCSGQTSNYCARRLDGTECSPVTTKINSCILFGLNLNACVELTYDVPCKWKQFNDGGFCEDANLYSAQCSDLLNEKACMNVKNLGQHCKWDINQKRCQLQEITTCSSASYLNGILPCKAVSDELCQYEELFNQCKSINDIPTDCSEFYNQQACIQSKKGCVWNLNSCQQQILLRCELFLNKFVCLNTQQVECQWIDNQCKSFEGLDQKIYCVNLPKGLNQFACLTNAIDPCNLDYQHEICIPSQQFSQNFDDYFTVSQLLEIQTLDYPQPLLFNQCEQLQTKHDCINSRKEDQPCVWVNSCQRVTNFEKLKCSDALNIWGCLSITSSNQLCFWNHKCLYWTQDNPIMSNVNINVCIDHSISSVYSKYSCQVQDLQTIDCISVGISKKTCLSIPNQPCQWVVSLNQCQKFSQDNKKNKCSDYQLVSPYVCQILLDFACIHDTDTFSCIEVVQNNQMLGLSKQACLQNNQKPIYWNESNICEDLKIQINCDSKFQVNSIACQSISDIPCLYNNRLNQCVSQFNVWSLTCDTPGLNLQACSMVQQEPCVFRNSKCQKFSDYQSSCITVKNVNALACASLFNENCTYDSVRLQCNVPIYQSNTCNVPGKNRMFCEANSLCNWSQEKLECKCIEFQSEICKFDKINECKANSNCYFNGNQCIRKQCYHLQAEDCNSILDNKQCYLNNSNDCQSASKCEDIIDSKLPCSNYVINSIQCSQAGNQCASSNNLDLYCPYSNCSNPKCKYQFGICKVRTCSDYNIKDCNGVSGCYLDSNKVCQILSSCSLVNNYGDSAMNICNQLSVQGFRCNWQKMNLLDATEVCTSQPCQLYGSSKKLCHGNEINGYSCILSNSLICQQCEQIVEKCQCENQQQICSYANGKCVSILCSSFLTKVECFQAQDRCYWSTQVKEDNTIVEQCVKECIKIIDSDECASRLKECYYEPLQMKCMKGQKQVIDLSTSIIIEEFYSHVISSLILIFILLS</sequence>
<gene>
    <name evidence="4" type="ORF">POCTA_138.1.T1530088</name>
</gene>
<evidence type="ECO:0000256" key="1">
    <source>
        <dbReference type="ARBA" id="ARBA00023180"/>
    </source>
</evidence>
<feature type="domain" description="PSI" evidence="3">
    <location>
        <begin position="1643"/>
        <end position="1685"/>
    </location>
</feature>
<accession>A0A8S1YCT0</accession>
<organism evidence="4 5">
    <name type="scientific">Paramecium octaurelia</name>
    <dbReference type="NCBI Taxonomy" id="43137"/>
    <lineage>
        <taxon>Eukaryota</taxon>
        <taxon>Sar</taxon>
        <taxon>Alveolata</taxon>
        <taxon>Ciliophora</taxon>
        <taxon>Intramacronucleata</taxon>
        <taxon>Oligohymenophorea</taxon>
        <taxon>Peniculida</taxon>
        <taxon>Parameciidae</taxon>
        <taxon>Paramecium</taxon>
    </lineage>
</organism>
<protein>
    <recommendedName>
        <fullName evidence="3">PSI domain-containing protein</fullName>
    </recommendedName>
</protein>
<feature type="domain" description="PSI" evidence="3">
    <location>
        <begin position="2380"/>
        <end position="2427"/>
    </location>
</feature>
<dbReference type="InterPro" id="IPR016201">
    <property type="entry name" value="PSI"/>
</dbReference>
<evidence type="ECO:0000313" key="5">
    <source>
        <dbReference type="Proteomes" id="UP000683925"/>
    </source>
</evidence>
<feature type="signal peptide" evidence="2">
    <location>
        <begin position="1"/>
        <end position="19"/>
    </location>
</feature>
<dbReference type="EMBL" id="CAJJDP010000155">
    <property type="protein sequence ID" value="CAD8211203.1"/>
    <property type="molecule type" value="Genomic_DNA"/>
</dbReference>
<dbReference type="Proteomes" id="UP000683925">
    <property type="component" value="Unassembled WGS sequence"/>
</dbReference>